<name>F6HY40_VITVI</name>
<organism evidence="1 2">
    <name type="scientific">Vitis vinifera</name>
    <name type="common">Grape</name>
    <dbReference type="NCBI Taxonomy" id="29760"/>
    <lineage>
        <taxon>Eukaryota</taxon>
        <taxon>Viridiplantae</taxon>
        <taxon>Streptophyta</taxon>
        <taxon>Embryophyta</taxon>
        <taxon>Tracheophyta</taxon>
        <taxon>Spermatophyta</taxon>
        <taxon>Magnoliopsida</taxon>
        <taxon>eudicotyledons</taxon>
        <taxon>Gunneridae</taxon>
        <taxon>Pentapetalae</taxon>
        <taxon>rosids</taxon>
        <taxon>Vitales</taxon>
        <taxon>Vitaceae</taxon>
        <taxon>Viteae</taxon>
        <taxon>Vitis</taxon>
    </lineage>
</organism>
<reference evidence="2" key="1">
    <citation type="journal article" date="2007" name="Nature">
        <title>The grapevine genome sequence suggests ancestral hexaploidization in major angiosperm phyla.</title>
        <authorList>
            <consortium name="The French-Italian Public Consortium for Grapevine Genome Characterization."/>
            <person name="Jaillon O."/>
            <person name="Aury J.-M."/>
            <person name="Noel B."/>
            <person name="Policriti A."/>
            <person name="Clepet C."/>
            <person name="Casagrande A."/>
            <person name="Choisne N."/>
            <person name="Aubourg S."/>
            <person name="Vitulo N."/>
            <person name="Jubin C."/>
            <person name="Vezzi A."/>
            <person name="Legeai F."/>
            <person name="Hugueney P."/>
            <person name="Dasilva C."/>
            <person name="Horner D."/>
            <person name="Mica E."/>
            <person name="Jublot D."/>
            <person name="Poulain J."/>
            <person name="Bruyere C."/>
            <person name="Billault A."/>
            <person name="Segurens B."/>
            <person name="Gouyvenoux M."/>
            <person name="Ugarte E."/>
            <person name="Cattonaro F."/>
            <person name="Anthouard V."/>
            <person name="Vico V."/>
            <person name="Del Fabbro C."/>
            <person name="Alaux M."/>
            <person name="Di Gaspero G."/>
            <person name="Dumas V."/>
            <person name="Felice N."/>
            <person name="Paillard S."/>
            <person name="Juman I."/>
            <person name="Moroldo M."/>
            <person name="Scalabrin S."/>
            <person name="Canaguier A."/>
            <person name="Le Clainche I."/>
            <person name="Malacrida G."/>
            <person name="Durand E."/>
            <person name="Pesole G."/>
            <person name="Laucou V."/>
            <person name="Chatelet P."/>
            <person name="Merdinoglu D."/>
            <person name="Delledonne M."/>
            <person name="Pezzotti M."/>
            <person name="Lecharny A."/>
            <person name="Scarpelli C."/>
            <person name="Artiguenave F."/>
            <person name="Pe M.E."/>
            <person name="Valle G."/>
            <person name="Morgante M."/>
            <person name="Caboche M."/>
            <person name="Adam-Blondon A.-F."/>
            <person name="Weissenbach J."/>
            <person name="Quetier F."/>
            <person name="Wincker P."/>
        </authorList>
    </citation>
    <scope>NUCLEOTIDE SEQUENCE [LARGE SCALE GENOMIC DNA]</scope>
    <source>
        <strain evidence="2">cv. Pinot noir / PN40024</strain>
    </source>
</reference>
<dbReference type="EMBL" id="FN596494">
    <property type="protein sequence ID" value="CCB59363.1"/>
    <property type="molecule type" value="Genomic_DNA"/>
</dbReference>
<dbReference type="PaxDb" id="29760-VIT_09s0002g02570.t01"/>
<proteinExistence type="predicted"/>
<gene>
    <name evidence="1" type="ordered locus">VIT_09s0002g02570</name>
</gene>
<evidence type="ECO:0000313" key="2">
    <source>
        <dbReference type="Proteomes" id="UP000009183"/>
    </source>
</evidence>
<protein>
    <submittedName>
        <fullName evidence="1">Uncharacterized protein</fullName>
    </submittedName>
</protein>
<dbReference type="InParanoid" id="F6HY40"/>
<dbReference type="HOGENOM" id="CLU_167995_0_0_1"/>
<dbReference type="AlphaFoldDB" id="F6HY40"/>
<dbReference type="OrthoDB" id="640098at2759"/>
<dbReference type="PANTHER" id="PTHR36484">
    <property type="entry name" value="OS01G0558700 PROTEIN"/>
    <property type="match status" value="1"/>
</dbReference>
<evidence type="ECO:0000313" key="1">
    <source>
        <dbReference type="EMBL" id="CCB59363.1"/>
    </source>
</evidence>
<dbReference type="PANTHER" id="PTHR36484:SF2">
    <property type="entry name" value="OS01G0558700 PROTEIN"/>
    <property type="match status" value="1"/>
</dbReference>
<sequence length="80" mass="8943">MSVKYPLALGDDESVVGDGDVNAKRRRFDHCFSFMEISMEPGSSLKDMDSNKLKTEIKRWAKAVVIYARQVSSHFGSQSG</sequence>
<dbReference type="Proteomes" id="UP000009183">
    <property type="component" value="Chromosome 9"/>
</dbReference>
<keyword evidence="2" id="KW-1185">Reference proteome</keyword>
<dbReference type="eggNOG" id="ENOG502S859">
    <property type="taxonomic scope" value="Eukaryota"/>
</dbReference>
<accession>F6HY40</accession>